<proteinExistence type="predicted"/>
<dbReference type="PROSITE" id="PS51257">
    <property type="entry name" value="PROKAR_LIPOPROTEIN"/>
    <property type="match status" value="1"/>
</dbReference>
<dbReference type="AlphaFoldDB" id="A0A7S0U6F7"/>
<protein>
    <submittedName>
        <fullName evidence="1">Uncharacterized protein</fullName>
    </submittedName>
</protein>
<organism evidence="1">
    <name type="scientific">Hemiselmis andersenii</name>
    <name type="common">Cryptophyte alga</name>
    <dbReference type="NCBI Taxonomy" id="464988"/>
    <lineage>
        <taxon>Eukaryota</taxon>
        <taxon>Cryptophyceae</taxon>
        <taxon>Cryptomonadales</taxon>
        <taxon>Hemiselmidaceae</taxon>
        <taxon>Hemiselmis</taxon>
    </lineage>
</organism>
<dbReference type="EMBL" id="HBFK01027860">
    <property type="protein sequence ID" value="CAD8750485.1"/>
    <property type="molecule type" value="Transcribed_RNA"/>
</dbReference>
<reference evidence="1" key="1">
    <citation type="submission" date="2021-01" db="EMBL/GenBank/DDBJ databases">
        <authorList>
            <person name="Corre E."/>
            <person name="Pelletier E."/>
            <person name="Niang G."/>
            <person name="Scheremetjew M."/>
            <person name="Finn R."/>
            <person name="Kale V."/>
            <person name="Holt S."/>
            <person name="Cochrane G."/>
            <person name="Meng A."/>
            <person name="Brown T."/>
            <person name="Cohen L."/>
        </authorList>
    </citation>
    <scope>NUCLEOTIDE SEQUENCE</scope>
    <source>
        <strain evidence="1">CCMP441</strain>
    </source>
</reference>
<name>A0A7S0U6F7_HEMAN</name>
<accession>A0A7S0U6F7</accession>
<gene>
    <name evidence="1" type="ORF">HAND1043_LOCUS16989</name>
</gene>
<evidence type="ECO:0000313" key="1">
    <source>
        <dbReference type="EMBL" id="CAD8750485.1"/>
    </source>
</evidence>
<sequence>MPLLSRPTSFRLSKASSPSFWGWSNSVCACFVGPGRFAVGEMGGEGMLGAGDSLHHSSEMLFAQDVGMPGDDSLPAVSFLDAHLEENHGLSYMPQVPGINYGGAGEAVGQGVEEENISLRAISKYLMKERQELLGQLQSVSTKATNMRTLTRLLEYHCCPHRVHGEHEGQGLSNADLHHLDAADQMLVIESHAGAGGDIDLSREWFAGDHNIVSE</sequence>